<keyword evidence="1" id="KW-0479">Metal-binding</keyword>
<evidence type="ECO:0000313" key="7">
    <source>
        <dbReference type="Proteomes" id="UP000187209"/>
    </source>
</evidence>
<dbReference type="AlphaFoldDB" id="A0A1R2C625"/>
<protein>
    <recommendedName>
        <fullName evidence="5">RING-type domain-containing protein</fullName>
    </recommendedName>
</protein>
<gene>
    <name evidence="6" type="ORF">SteCoe_14367</name>
</gene>
<feature type="domain" description="RING-type" evidence="5">
    <location>
        <begin position="92"/>
        <end position="126"/>
    </location>
</feature>
<dbReference type="InterPro" id="IPR001841">
    <property type="entry name" value="Znf_RING"/>
</dbReference>
<keyword evidence="2 4" id="KW-0863">Zinc-finger</keyword>
<dbReference type="PROSITE" id="PS00518">
    <property type="entry name" value="ZF_RING_1"/>
    <property type="match status" value="1"/>
</dbReference>
<evidence type="ECO:0000313" key="6">
    <source>
        <dbReference type="EMBL" id="OMJ84482.1"/>
    </source>
</evidence>
<keyword evidence="7" id="KW-1185">Reference proteome</keyword>
<dbReference type="GO" id="GO:0008270">
    <property type="term" value="F:zinc ion binding"/>
    <property type="evidence" value="ECO:0007669"/>
    <property type="project" value="UniProtKB-KW"/>
</dbReference>
<sequence>MDCEQLCMSCSFTQLFKVNYAYYHGLCEDHKNLKESTLKCIYCQSIIPILFLSEIKPCTNCFMHSQRVFKNCSHNACENCYQNECSKCSNLCNFCLKSVGIKFKSCSHLLCNDCLLDSKLVCPLCEFPNEEFEDFCEYCNVYCNDIIDKECGHKICKKCSGDLNQCQLCMDLCVSIDEIKIHDKDLILEPQKIKNLEFLKSAEGKYCDNEGKIGHKIKNDVIQIEGFEKDKLNFEDANENLENACLIDRDSETLICNAKTLDLNNSPDSLTRKKIKSKACALRKVDDESLQLTPKGEDKEKSFIGKNPVSTEIDDILLENKIEEEHKSNQISIENQAPQIQNPTSKFFFFISCCLCCGLCKAKPHN</sequence>
<dbReference type="EMBL" id="MPUH01000267">
    <property type="protein sequence ID" value="OMJ84482.1"/>
    <property type="molecule type" value="Genomic_DNA"/>
</dbReference>
<reference evidence="6 7" key="1">
    <citation type="submission" date="2016-11" db="EMBL/GenBank/DDBJ databases">
        <title>The macronuclear genome of Stentor coeruleus: a giant cell with tiny introns.</title>
        <authorList>
            <person name="Slabodnick M."/>
            <person name="Ruby J.G."/>
            <person name="Reiff S.B."/>
            <person name="Swart E.C."/>
            <person name="Gosai S."/>
            <person name="Prabakaran S."/>
            <person name="Witkowska E."/>
            <person name="Larue G.E."/>
            <person name="Fisher S."/>
            <person name="Freeman R.M."/>
            <person name="Gunawardena J."/>
            <person name="Chu W."/>
            <person name="Stover N.A."/>
            <person name="Gregory B.D."/>
            <person name="Nowacki M."/>
            <person name="Derisi J."/>
            <person name="Roy S.W."/>
            <person name="Marshall W.F."/>
            <person name="Sood P."/>
        </authorList>
    </citation>
    <scope>NUCLEOTIDE SEQUENCE [LARGE SCALE GENOMIC DNA]</scope>
    <source>
        <strain evidence="6">WM001</strain>
    </source>
</reference>
<dbReference type="Proteomes" id="UP000187209">
    <property type="component" value="Unassembled WGS sequence"/>
</dbReference>
<name>A0A1R2C625_9CILI</name>
<accession>A0A1R2C625</accession>
<evidence type="ECO:0000256" key="4">
    <source>
        <dbReference type="PROSITE-ProRule" id="PRU00175"/>
    </source>
</evidence>
<comment type="caution">
    <text evidence="6">The sequence shown here is derived from an EMBL/GenBank/DDBJ whole genome shotgun (WGS) entry which is preliminary data.</text>
</comment>
<keyword evidence="3" id="KW-0862">Zinc</keyword>
<evidence type="ECO:0000256" key="3">
    <source>
        <dbReference type="ARBA" id="ARBA00022833"/>
    </source>
</evidence>
<dbReference type="InterPro" id="IPR017907">
    <property type="entry name" value="Znf_RING_CS"/>
</dbReference>
<dbReference type="PROSITE" id="PS50089">
    <property type="entry name" value="ZF_RING_2"/>
    <property type="match status" value="1"/>
</dbReference>
<evidence type="ECO:0000259" key="5">
    <source>
        <dbReference type="PROSITE" id="PS50089"/>
    </source>
</evidence>
<dbReference type="SMART" id="SM00184">
    <property type="entry name" value="RING"/>
    <property type="match status" value="3"/>
</dbReference>
<evidence type="ECO:0000256" key="2">
    <source>
        <dbReference type="ARBA" id="ARBA00022771"/>
    </source>
</evidence>
<proteinExistence type="predicted"/>
<organism evidence="6 7">
    <name type="scientific">Stentor coeruleus</name>
    <dbReference type="NCBI Taxonomy" id="5963"/>
    <lineage>
        <taxon>Eukaryota</taxon>
        <taxon>Sar</taxon>
        <taxon>Alveolata</taxon>
        <taxon>Ciliophora</taxon>
        <taxon>Postciliodesmatophora</taxon>
        <taxon>Heterotrichea</taxon>
        <taxon>Heterotrichida</taxon>
        <taxon>Stentoridae</taxon>
        <taxon>Stentor</taxon>
    </lineage>
</organism>
<evidence type="ECO:0000256" key="1">
    <source>
        <dbReference type="ARBA" id="ARBA00022723"/>
    </source>
</evidence>